<proteinExistence type="predicted"/>
<evidence type="ECO:0000313" key="2">
    <source>
        <dbReference type="EMBL" id="SPC98290.1"/>
    </source>
</evidence>
<sequence length="63" mass="7217">MKSSTKGNLGRATAETHRAKMGLRSGRHEDEVHKSSLALDGHRLDSEQTRIWLVKTRSRSRCW</sequence>
<feature type="region of interest" description="Disordered" evidence="1">
    <location>
        <begin position="1"/>
        <end position="35"/>
    </location>
</feature>
<organism evidence="2">
    <name type="scientific">Fagus sylvatica</name>
    <name type="common">Beechnut</name>
    <dbReference type="NCBI Taxonomy" id="28930"/>
    <lineage>
        <taxon>Eukaryota</taxon>
        <taxon>Viridiplantae</taxon>
        <taxon>Streptophyta</taxon>
        <taxon>Embryophyta</taxon>
        <taxon>Tracheophyta</taxon>
        <taxon>Spermatophyta</taxon>
        <taxon>Magnoliopsida</taxon>
        <taxon>eudicotyledons</taxon>
        <taxon>Gunneridae</taxon>
        <taxon>Pentapetalae</taxon>
        <taxon>rosids</taxon>
        <taxon>fabids</taxon>
        <taxon>Fagales</taxon>
        <taxon>Fagaceae</taxon>
        <taxon>Fagus</taxon>
    </lineage>
</organism>
<protein>
    <submittedName>
        <fullName evidence="2">Uncharacterized protein</fullName>
    </submittedName>
</protein>
<feature type="compositionally biased region" description="Basic and acidic residues" evidence="1">
    <location>
        <begin position="26"/>
        <end position="35"/>
    </location>
</feature>
<dbReference type="EMBL" id="OIVN01001855">
    <property type="protein sequence ID" value="SPC98290.1"/>
    <property type="molecule type" value="Genomic_DNA"/>
</dbReference>
<evidence type="ECO:0000256" key="1">
    <source>
        <dbReference type="SAM" id="MobiDB-lite"/>
    </source>
</evidence>
<reference evidence="2" key="1">
    <citation type="submission" date="2018-02" db="EMBL/GenBank/DDBJ databases">
        <authorList>
            <person name="Cohen D.B."/>
            <person name="Kent A.D."/>
        </authorList>
    </citation>
    <scope>NUCLEOTIDE SEQUENCE</scope>
</reference>
<gene>
    <name evidence="2" type="ORF">FSB_LOCUS26172</name>
</gene>
<name>A0A2N9GFV2_FAGSY</name>
<accession>A0A2N9GFV2</accession>
<dbReference type="AlphaFoldDB" id="A0A2N9GFV2"/>